<dbReference type="InterPro" id="IPR029058">
    <property type="entry name" value="AB_hydrolase_fold"/>
</dbReference>
<dbReference type="Gene3D" id="3.40.50.1820">
    <property type="entry name" value="alpha/beta hydrolase"/>
    <property type="match status" value="1"/>
</dbReference>
<dbReference type="SUPFAM" id="SSF53474">
    <property type="entry name" value="alpha/beta-Hydrolases"/>
    <property type="match status" value="1"/>
</dbReference>
<dbReference type="EC" id="3.1.1.1" evidence="2"/>
<feature type="domain" description="AB hydrolase-1" evidence="1">
    <location>
        <begin position="31"/>
        <end position="223"/>
    </location>
</feature>
<protein>
    <submittedName>
        <fullName evidence="2">Carboxylesterase YbfK</fullName>
        <ecNumber evidence="2">3.1.1.1</ecNumber>
    </submittedName>
</protein>
<dbReference type="STRING" id="1267766.WYH_02863"/>
<dbReference type="InterPro" id="IPR050471">
    <property type="entry name" value="AB_hydrolase"/>
</dbReference>
<organism evidence="2 3">
    <name type="scientific">Croceibacterium atlanticum</name>
    <dbReference type="NCBI Taxonomy" id="1267766"/>
    <lineage>
        <taxon>Bacteria</taxon>
        <taxon>Pseudomonadati</taxon>
        <taxon>Pseudomonadota</taxon>
        <taxon>Alphaproteobacteria</taxon>
        <taxon>Sphingomonadales</taxon>
        <taxon>Erythrobacteraceae</taxon>
        <taxon>Croceibacterium</taxon>
    </lineage>
</organism>
<dbReference type="PANTHER" id="PTHR43433:SF5">
    <property type="entry name" value="AB HYDROLASE-1 DOMAIN-CONTAINING PROTEIN"/>
    <property type="match status" value="1"/>
</dbReference>
<dbReference type="InterPro" id="IPR000073">
    <property type="entry name" value="AB_hydrolase_1"/>
</dbReference>
<accession>A0A0F7KYM0</accession>
<evidence type="ECO:0000313" key="2">
    <source>
        <dbReference type="EMBL" id="AKH43890.1"/>
    </source>
</evidence>
<dbReference type="PANTHER" id="PTHR43433">
    <property type="entry name" value="HYDROLASE, ALPHA/BETA FOLD FAMILY PROTEIN"/>
    <property type="match status" value="1"/>
</dbReference>
<dbReference type="KEGG" id="aay:WYH_02863"/>
<dbReference type="GO" id="GO:0106435">
    <property type="term" value="F:carboxylesterase activity"/>
    <property type="evidence" value="ECO:0007669"/>
    <property type="project" value="UniProtKB-EC"/>
</dbReference>
<keyword evidence="2" id="KW-0378">Hydrolase</keyword>
<dbReference type="AlphaFoldDB" id="A0A0F7KYM0"/>
<dbReference type="PATRIC" id="fig|1267766.3.peg.2900"/>
<reference evidence="2" key="1">
    <citation type="submission" date="2015-05" db="EMBL/GenBank/DDBJ databases">
        <title>The complete genome of Altererythrobacter atlanticus strain 26DY36.</title>
        <authorList>
            <person name="Wu Y.-H."/>
            <person name="Cheng H."/>
            <person name="Wu X.-W."/>
        </authorList>
    </citation>
    <scope>NUCLEOTIDE SEQUENCE [LARGE SCALE GENOMIC DNA]</scope>
    <source>
        <strain evidence="2">26DY36</strain>
    </source>
</reference>
<name>A0A0F7KYM0_9SPHN</name>
<keyword evidence="3" id="KW-1185">Reference proteome</keyword>
<proteinExistence type="predicted"/>
<dbReference type="EMBL" id="CP011452">
    <property type="protein sequence ID" value="AKH43890.1"/>
    <property type="molecule type" value="Genomic_DNA"/>
</dbReference>
<evidence type="ECO:0000259" key="1">
    <source>
        <dbReference type="Pfam" id="PF12697"/>
    </source>
</evidence>
<dbReference type="GO" id="GO:0046503">
    <property type="term" value="P:glycerolipid catabolic process"/>
    <property type="evidence" value="ECO:0007669"/>
    <property type="project" value="TreeGrafter"/>
</dbReference>
<dbReference type="Proteomes" id="UP000034392">
    <property type="component" value="Chromosome"/>
</dbReference>
<gene>
    <name evidence="2" type="primary">ybfK</name>
    <name evidence="2" type="ORF">WYH_02863</name>
</gene>
<dbReference type="GO" id="GO:0004806">
    <property type="term" value="F:triacylglycerol lipase activity"/>
    <property type="evidence" value="ECO:0007669"/>
    <property type="project" value="TreeGrafter"/>
</dbReference>
<dbReference type="OrthoDB" id="5491135at2"/>
<dbReference type="Pfam" id="PF12697">
    <property type="entry name" value="Abhydrolase_6"/>
    <property type="match status" value="1"/>
</dbReference>
<sequence>MLLFCPGLICDARTFAPQTAAFPDSRAINAYGLVDSLQDMARIVIDTADREGAERFDVFGHSMGGRVALEVYRLAPERVRRLALVSTGVHSPREGEPASRAALQQVGYDKGFTALVDQWLPPMVAEPNRDKAELYEPMRQMCLEAGQDVFDANVRALLGRPEVESLLPQIDCPVLVMTGELDAWASPAQHEAIAAVIPNSELVIVPGAGHMLPLEAPGEVNAAIANWLSRPVRD</sequence>
<evidence type="ECO:0000313" key="3">
    <source>
        <dbReference type="Proteomes" id="UP000034392"/>
    </source>
</evidence>
<dbReference type="RefSeq" id="WP_046904335.1">
    <property type="nucleotide sequence ID" value="NZ_CP011452.2"/>
</dbReference>